<comment type="catalytic activity">
    <reaction evidence="8">
        <text>Endonucleolytic cleavage of RNA, removing extra 3' nucleotides from tRNA precursor, generating 3' termini of tRNAs. A 3'-hydroxy group is left at the tRNA terminus and a 5'-phosphoryl group is left at the trailer molecule.</text>
        <dbReference type="EC" id="3.1.26.11"/>
    </reaction>
</comment>
<comment type="function">
    <text evidence="8">Zinc phosphodiesterase, which displays some tRNA 3'-processing endonuclease activity. Probably involved in tRNA maturation, by removing a 3'-trailer from precursor tRNA.</text>
</comment>
<comment type="caution">
    <text evidence="9">The sequence shown here is derived from an EMBL/GenBank/DDBJ whole genome shotgun (WGS) entry which is preliminary data.</text>
</comment>
<evidence type="ECO:0000256" key="1">
    <source>
        <dbReference type="ARBA" id="ARBA00011738"/>
    </source>
</evidence>
<evidence type="ECO:0000313" key="9">
    <source>
        <dbReference type="EMBL" id="PQJ11178.1"/>
    </source>
</evidence>
<feature type="active site" description="Proton acceptor" evidence="8">
    <location>
        <position position="64"/>
    </location>
</feature>
<feature type="binding site" evidence="8">
    <location>
        <position position="62"/>
    </location>
    <ligand>
        <name>Zn(2+)</name>
        <dbReference type="ChEBI" id="CHEBI:29105"/>
        <label>1</label>
        <note>catalytic</note>
    </ligand>
</feature>
<dbReference type="RefSeq" id="WP_105039906.1">
    <property type="nucleotide sequence ID" value="NZ_PPSL01000003.1"/>
</dbReference>
<keyword evidence="7 8" id="KW-0862">Zinc</keyword>
<keyword evidence="6 8" id="KW-0378">Hydrolase</keyword>
<keyword evidence="5 8" id="KW-0255">Endonuclease</keyword>
<evidence type="ECO:0000256" key="5">
    <source>
        <dbReference type="ARBA" id="ARBA00022759"/>
    </source>
</evidence>
<keyword evidence="2 8" id="KW-0819">tRNA processing</keyword>
<evidence type="ECO:0000256" key="7">
    <source>
        <dbReference type="ARBA" id="ARBA00022833"/>
    </source>
</evidence>
<proteinExistence type="inferred from homology"/>
<dbReference type="HAMAP" id="MF_01818">
    <property type="entry name" value="RNase_Z_BN"/>
    <property type="match status" value="1"/>
</dbReference>
<gene>
    <name evidence="8" type="primary">rnz</name>
    <name evidence="9" type="ORF">CJD36_011860</name>
</gene>
<dbReference type="EC" id="3.1.26.11" evidence="8"/>
<comment type="subunit">
    <text evidence="1 8">Homodimer.</text>
</comment>
<dbReference type="SUPFAM" id="SSF56281">
    <property type="entry name" value="Metallo-hydrolase/oxidoreductase"/>
    <property type="match status" value="1"/>
</dbReference>
<evidence type="ECO:0000256" key="3">
    <source>
        <dbReference type="ARBA" id="ARBA00022722"/>
    </source>
</evidence>
<dbReference type="InterPro" id="IPR013471">
    <property type="entry name" value="RNase_Z/BN"/>
</dbReference>
<dbReference type="CDD" id="cd07717">
    <property type="entry name" value="RNaseZ_ZiPD-like_MBL-fold"/>
    <property type="match status" value="1"/>
</dbReference>
<dbReference type="Gene3D" id="3.60.15.10">
    <property type="entry name" value="Ribonuclease Z/Hydroxyacylglutathione hydrolase-like"/>
    <property type="match status" value="1"/>
</dbReference>
<comment type="cofactor">
    <cofactor evidence="8">
        <name>Zn(2+)</name>
        <dbReference type="ChEBI" id="CHEBI:29105"/>
    </cofactor>
    <text evidence="8">Binds 2 Zn(2+) ions.</text>
</comment>
<dbReference type="PANTHER" id="PTHR46018:SF2">
    <property type="entry name" value="ZINC PHOSPHODIESTERASE ELAC PROTEIN 1"/>
    <property type="match status" value="1"/>
</dbReference>
<accession>A0A2S7SWU1</accession>
<evidence type="ECO:0000256" key="8">
    <source>
        <dbReference type="HAMAP-Rule" id="MF_01818"/>
    </source>
</evidence>
<feature type="binding site" evidence="8">
    <location>
        <position position="65"/>
    </location>
    <ligand>
        <name>Zn(2+)</name>
        <dbReference type="ChEBI" id="CHEBI:29105"/>
        <label>2</label>
        <note>catalytic</note>
    </ligand>
</feature>
<sequence>MNVTILGNNSALPAYGRHPTAQAVEVNGEIILIDCGESTQVQMQKYGIKWRRLNHILISHLHGDHYFGLPGLLNSMSLQGRIQPLHLYAPAPLLPILDMIMQVADSELAYPLHYHQLPEGDAILEDNPAFNITCFPVVHRIACHGFVITQKSSGRKLLLDKCSEYNIPQTFYNQLKQGQDYSAADGTIIANNLVTLDGPPAKRYAYCADTLYSETYLPFIKNVDLLYHESTYLHENADKAILRFHSTTVQAAEMAKLANVGQLLIGHFSSRYKELDAFEAEAGAIFPGVHVTVEGTSYEV</sequence>
<dbReference type="PANTHER" id="PTHR46018">
    <property type="entry name" value="ZINC PHOSPHODIESTERASE ELAC PROTEIN 1"/>
    <property type="match status" value="1"/>
</dbReference>
<feature type="binding site" evidence="8">
    <location>
        <position position="267"/>
    </location>
    <ligand>
        <name>Zn(2+)</name>
        <dbReference type="ChEBI" id="CHEBI:29105"/>
        <label>2</label>
        <note>catalytic</note>
    </ligand>
</feature>
<dbReference type="Proteomes" id="UP000239872">
    <property type="component" value="Unassembled WGS sequence"/>
</dbReference>
<keyword evidence="4 8" id="KW-0479">Metal-binding</keyword>
<name>A0A2S7SWU1_9BACT</name>
<comment type="similarity">
    <text evidence="8">Belongs to the RNase Z family.</text>
</comment>
<evidence type="ECO:0000313" key="10">
    <source>
        <dbReference type="Proteomes" id="UP000239872"/>
    </source>
</evidence>
<dbReference type="GO" id="GO:0008270">
    <property type="term" value="F:zinc ion binding"/>
    <property type="evidence" value="ECO:0007669"/>
    <property type="project" value="UniProtKB-UniRule"/>
</dbReference>
<feature type="binding site" evidence="8">
    <location>
        <position position="64"/>
    </location>
    <ligand>
        <name>Zn(2+)</name>
        <dbReference type="ChEBI" id="CHEBI:29105"/>
        <label>2</label>
        <note>catalytic</note>
    </ligand>
</feature>
<dbReference type="AlphaFoldDB" id="A0A2S7SWU1"/>
<dbReference type="NCBIfam" id="TIGR02651">
    <property type="entry name" value="RNase_Z"/>
    <property type="match status" value="1"/>
</dbReference>
<reference evidence="9 10" key="1">
    <citation type="submission" date="2018-01" db="EMBL/GenBank/DDBJ databases">
        <title>A novel member of the phylum Bacteroidetes isolated from glacier ice.</title>
        <authorList>
            <person name="Liu Q."/>
            <person name="Xin Y.-H."/>
        </authorList>
    </citation>
    <scope>NUCLEOTIDE SEQUENCE [LARGE SCALE GENOMIC DNA]</scope>
    <source>
        <strain evidence="9 10">RB1R16</strain>
    </source>
</reference>
<dbReference type="Pfam" id="PF23023">
    <property type="entry name" value="Anti-Pycsar_Apyc1"/>
    <property type="match status" value="1"/>
</dbReference>
<keyword evidence="10" id="KW-1185">Reference proteome</keyword>
<feature type="binding site" evidence="8">
    <location>
        <position position="209"/>
    </location>
    <ligand>
        <name>Zn(2+)</name>
        <dbReference type="ChEBI" id="CHEBI:29105"/>
        <label>1</label>
        <note>catalytic</note>
    </ligand>
</feature>
<organism evidence="9 10">
    <name type="scientific">Flavipsychrobacter stenotrophus</name>
    <dbReference type="NCBI Taxonomy" id="2077091"/>
    <lineage>
        <taxon>Bacteria</taxon>
        <taxon>Pseudomonadati</taxon>
        <taxon>Bacteroidota</taxon>
        <taxon>Chitinophagia</taxon>
        <taxon>Chitinophagales</taxon>
        <taxon>Chitinophagaceae</taxon>
        <taxon>Flavipsychrobacter</taxon>
    </lineage>
</organism>
<feature type="binding site" evidence="8">
    <location>
        <position position="60"/>
    </location>
    <ligand>
        <name>Zn(2+)</name>
        <dbReference type="ChEBI" id="CHEBI:29105"/>
        <label>1</label>
        <note>catalytic</note>
    </ligand>
</feature>
<dbReference type="EMBL" id="PPSL01000003">
    <property type="protein sequence ID" value="PQJ11178.1"/>
    <property type="molecule type" value="Genomic_DNA"/>
</dbReference>
<evidence type="ECO:0000256" key="4">
    <source>
        <dbReference type="ARBA" id="ARBA00022723"/>
    </source>
</evidence>
<keyword evidence="3 8" id="KW-0540">Nuclease</keyword>
<dbReference type="InterPro" id="IPR036866">
    <property type="entry name" value="RibonucZ/Hydroxyglut_hydro"/>
</dbReference>
<feature type="binding site" evidence="8">
    <location>
        <position position="209"/>
    </location>
    <ligand>
        <name>Zn(2+)</name>
        <dbReference type="ChEBI" id="CHEBI:29105"/>
        <label>2</label>
        <note>catalytic</note>
    </ligand>
</feature>
<evidence type="ECO:0000256" key="2">
    <source>
        <dbReference type="ARBA" id="ARBA00022694"/>
    </source>
</evidence>
<feature type="binding site" evidence="8">
    <location>
        <position position="139"/>
    </location>
    <ligand>
        <name>Zn(2+)</name>
        <dbReference type="ChEBI" id="CHEBI:29105"/>
        <label>1</label>
        <note>catalytic</note>
    </ligand>
</feature>
<dbReference type="GO" id="GO:0042781">
    <property type="term" value="F:3'-tRNA processing endoribonuclease activity"/>
    <property type="evidence" value="ECO:0007669"/>
    <property type="project" value="UniProtKB-UniRule"/>
</dbReference>
<dbReference type="OrthoDB" id="9800940at2"/>
<protein>
    <recommendedName>
        <fullName evidence="8">Ribonuclease Z</fullName>
        <shortName evidence="8">RNase Z</shortName>
        <ecNumber evidence="8">3.1.26.11</ecNumber>
    </recommendedName>
    <alternativeName>
        <fullName evidence="8">tRNA 3 endonuclease</fullName>
    </alternativeName>
    <alternativeName>
        <fullName evidence="8">tRNase Z</fullName>
    </alternativeName>
</protein>
<evidence type="ECO:0000256" key="6">
    <source>
        <dbReference type="ARBA" id="ARBA00022801"/>
    </source>
</evidence>
<dbReference type="NCBIfam" id="NF000801">
    <property type="entry name" value="PRK00055.1-3"/>
    <property type="match status" value="1"/>
</dbReference>